<evidence type="ECO:0000256" key="8">
    <source>
        <dbReference type="PIRSR" id="PIRSR005091-1"/>
    </source>
</evidence>
<dbReference type="Pfam" id="PF00884">
    <property type="entry name" value="Sulfatase"/>
    <property type="match status" value="1"/>
</dbReference>
<dbReference type="PANTHER" id="PTHR47371:SF3">
    <property type="entry name" value="PHOSPHOGLYCEROL TRANSFERASE I"/>
    <property type="match status" value="1"/>
</dbReference>
<dbReference type="CDD" id="cd16015">
    <property type="entry name" value="LTA_synthase"/>
    <property type="match status" value="1"/>
</dbReference>
<evidence type="ECO:0000313" key="14">
    <source>
        <dbReference type="Proteomes" id="UP000292886"/>
    </source>
</evidence>
<feature type="transmembrane region" description="Helical" evidence="11">
    <location>
        <begin position="49"/>
        <end position="69"/>
    </location>
</feature>
<keyword evidence="5 11" id="KW-0812">Transmembrane</keyword>
<evidence type="ECO:0000256" key="10">
    <source>
        <dbReference type="PIRSR" id="PIRSR005091-3"/>
    </source>
</evidence>
<sequence length="698" mass="79078">MSKLFKKLGASLQTTVGFFFLSTFLIWLKTYIVYKTDFTLGASGPLQEFLLVLNPIGSALLLLGIALYFRGRFSYWIMVLINFLESVWLFANVLYYREFSDFLSVSIMGSTSSVDNNLGKSLGGILHMGDFFVFIDIIVLIGLLLCKVIKVDKLKIKKRFALTMTAFSFFLILTDFGMASADRSGLLTRTFDNNYIVKYLGLNEYLAFNMFQTHKQEASRSAATAKDLKPILKFINSHRTPDNVDYFGKAKGKNVFVFHLESLQQFMIGYKWDGQTVMPNLTKFYHNKNTLGFDNFFNQVGQGKTSDAETMLENSLYGLPSGSAMVNYGGSNTFNAAPAILDQQGYTTAAFHGDVASFWNRDNTYKSWGYDYFFSKPFYPNSENPNYNVGYGMKDKIFLRDSAQYIEQLPQPFYAKIITVTNHYPYDLDKENQTIKPFDTGDNTVDGYVQTARYLDQSFGEFITWLKKAGLYKNSMIVLYGDHYGISNNHRPAIAKLLHKDSINNYDLAQFQKVPFMIHMNGLKGGINHTYGGEIDVLPTLLDLLGIKDDEYVQFGSDLLSPKHPGIVPFRDGNFVSKDYTKFGNQYYVTSSGEEVFPSKDANVKKEIDADQSFVDTTLEDSDKVIMGDLLRFYHPHDFQPVDKKDISYKVSTTDAALKKDLVTQPSSILARNHGKSVADLYKTDAPELKGEEDDTTK</sequence>
<evidence type="ECO:0000256" key="3">
    <source>
        <dbReference type="ARBA" id="ARBA00009983"/>
    </source>
</evidence>
<name>A0A4P6YV25_9LACO</name>
<dbReference type="InterPro" id="IPR017850">
    <property type="entry name" value="Alkaline_phosphatase_core_sf"/>
</dbReference>
<dbReference type="KEGG" id="wei:EQG49_09335"/>
<dbReference type="PIRSF" id="PIRSF005091">
    <property type="entry name" value="Mmb_sulf_HI1246"/>
    <property type="match status" value="1"/>
</dbReference>
<proteinExistence type="inferred from homology"/>
<gene>
    <name evidence="13" type="ORF">EQG49_09335</name>
</gene>
<feature type="transmembrane region" description="Helical" evidence="11">
    <location>
        <begin position="76"/>
        <end position="96"/>
    </location>
</feature>
<evidence type="ECO:0000256" key="2">
    <source>
        <dbReference type="ARBA" id="ARBA00004936"/>
    </source>
</evidence>
<evidence type="ECO:0000256" key="5">
    <source>
        <dbReference type="ARBA" id="ARBA00022692"/>
    </source>
</evidence>
<keyword evidence="4" id="KW-1003">Cell membrane</keyword>
<evidence type="ECO:0000259" key="12">
    <source>
        <dbReference type="Pfam" id="PF00884"/>
    </source>
</evidence>
<evidence type="ECO:0000256" key="7">
    <source>
        <dbReference type="ARBA" id="ARBA00023136"/>
    </source>
</evidence>
<feature type="binding site" evidence="10">
    <location>
        <position position="483"/>
    </location>
    <ligand>
        <name>Mn(2+)</name>
        <dbReference type="ChEBI" id="CHEBI:29035"/>
    </ligand>
</feature>
<feature type="binding site" evidence="10">
    <location>
        <position position="305"/>
    </location>
    <ligand>
        <name>Mn(2+)</name>
        <dbReference type="ChEBI" id="CHEBI:29035"/>
    </ligand>
</feature>
<comment type="pathway">
    <text evidence="2">Cell wall biogenesis; lipoteichoic acid biosynthesis.</text>
</comment>
<feature type="transmembrane region" description="Helical" evidence="11">
    <location>
        <begin position="161"/>
        <end position="181"/>
    </location>
</feature>
<feature type="domain" description="Sulfatase N-terminal" evidence="12">
    <location>
        <begin position="253"/>
        <end position="547"/>
    </location>
</feature>
<comment type="subcellular location">
    <subcellularLocation>
        <location evidence="1">Cell membrane</location>
        <topology evidence="1">Multi-pass membrane protein</topology>
    </subcellularLocation>
</comment>
<dbReference type="PANTHER" id="PTHR47371">
    <property type="entry name" value="LIPOTEICHOIC ACID SYNTHASE"/>
    <property type="match status" value="1"/>
</dbReference>
<dbReference type="InterPro" id="IPR000917">
    <property type="entry name" value="Sulfatase_N"/>
</dbReference>
<dbReference type="GO" id="GO:0046872">
    <property type="term" value="F:metal ion binding"/>
    <property type="evidence" value="ECO:0007669"/>
    <property type="project" value="UniProtKB-KW"/>
</dbReference>
<reference evidence="14" key="1">
    <citation type="submission" date="2019-03" db="EMBL/GenBank/DDBJ databases">
        <title>Weissella sp. 26KH-42 Genome sequencing.</title>
        <authorList>
            <person name="Heo J."/>
            <person name="Kim S.-J."/>
            <person name="Kim J.-S."/>
            <person name="Hong S.-B."/>
            <person name="Kwon S.-W."/>
        </authorList>
    </citation>
    <scope>NUCLEOTIDE SEQUENCE [LARGE SCALE GENOMIC DNA]</scope>
    <source>
        <strain evidence="14">26KH-42</strain>
    </source>
</reference>
<feature type="binding site" evidence="10">
    <location>
        <position position="261"/>
    </location>
    <ligand>
        <name>Mn(2+)</name>
        <dbReference type="ChEBI" id="CHEBI:29035"/>
    </ligand>
</feature>
<evidence type="ECO:0000256" key="1">
    <source>
        <dbReference type="ARBA" id="ARBA00004651"/>
    </source>
</evidence>
<dbReference type="EMBL" id="CP037940">
    <property type="protein sequence ID" value="QBO36659.1"/>
    <property type="molecule type" value="Genomic_DNA"/>
</dbReference>
<keyword evidence="14" id="KW-1185">Reference proteome</keyword>
<dbReference type="OrthoDB" id="5901192at2"/>
<dbReference type="InterPro" id="IPR012160">
    <property type="entry name" value="LtaS-like"/>
</dbReference>
<dbReference type="RefSeq" id="WP_133363736.1">
    <property type="nucleotide sequence ID" value="NZ_CP037940.1"/>
</dbReference>
<keyword evidence="7 11" id="KW-0472">Membrane</keyword>
<evidence type="ECO:0000256" key="6">
    <source>
        <dbReference type="ARBA" id="ARBA00022989"/>
    </source>
</evidence>
<dbReference type="InterPro" id="IPR050448">
    <property type="entry name" value="OpgB/LTA_synthase_biosynth"/>
</dbReference>
<comment type="similarity">
    <text evidence="3">Belongs to the LTA synthase family.</text>
</comment>
<dbReference type="Gene3D" id="3.30.1120.170">
    <property type="match status" value="1"/>
</dbReference>
<protein>
    <submittedName>
        <fullName evidence="13">LTA synthase family protein</fullName>
    </submittedName>
</protein>
<feature type="binding site" evidence="10">
    <location>
        <position position="482"/>
    </location>
    <ligand>
        <name>Mn(2+)</name>
        <dbReference type="ChEBI" id="CHEBI:29035"/>
    </ligand>
</feature>
<dbReference type="SUPFAM" id="SSF53649">
    <property type="entry name" value="Alkaline phosphatase-like"/>
    <property type="match status" value="1"/>
</dbReference>
<feature type="transmembrane region" description="Helical" evidence="11">
    <location>
        <begin position="131"/>
        <end position="149"/>
    </location>
</feature>
<dbReference type="AlphaFoldDB" id="A0A4P6YV25"/>
<evidence type="ECO:0000313" key="13">
    <source>
        <dbReference type="EMBL" id="QBO36659.1"/>
    </source>
</evidence>
<dbReference type="Proteomes" id="UP000292886">
    <property type="component" value="Chromosome"/>
</dbReference>
<dbReference type="Gene3D" id="3.40.720.10">
    <property type="entry name" value="Alkaline Phosphatase, subunit A"/>
    <property type="match status" value="1"/>
</dbReference>
<evidence type="ECO:0000256" key="11">
    <source>
        <dbReference type="SAM" id="Phobius"/>
    </source>
</evidence>
<dbReference type="GO" id="GO:0005886">
    <property type="term" value="C:plasma membrane"/>
    <property type="evidence" value="ECO:0007669"/>
    <property type="project" value="UniProtKB-SubCell"/>
</dbReference>
<evidence type="ECO:0000256" key="9">
    <source>
        <dbReference type="PIRSR" id="PIRSR005091-2"/>
    </source>
</evidence>
<keyword evidence="9" id="KW-0464">Manganese</keyword>
<feature type="transmembrane region" description="Helical" evidence="11">
    <location>
        <begin position="12"/>
        <end position="34"/>
    </location>
</feature>
<keyword evidence="6 11" id="KW-1133">Transmembrane helix</keyword>
<feature type="active site" evidence="8">
    <location>
        <position position="305"/>
    </location>
</feature>
<keyword evidence="9" id="KW-0479">Metal-binding</keyword>
<feature type="binding site" evidence="9">
    <location>
        <position position="423"/>
    </location>
    <ligand>
        <name>substrate</name>
    </ligand>
</feature>
<evidence type="ECO:0000256" key="4">
    <source>
        <dbReference type="ARBA" id="ARBA00022475"/>
    </source>
</evidence>
<organism evidence="13 14">
    <name type="scientific">Periweissella cryptocerci</name>
    <dbReference type="NCBI Taxonomy" id="2506420"/>
    <lineage>
        <taxon>Bacteria</taxon>
        <taxon>Bacillati</taxon>
        <taxon>Bacillota</taxon>
        <taxon>Bacilli</taxon>
        <taxon>Lactobacillales</taxon>
        <taxon>Lactobacillaceae</taxon>
        <taxon>Periweissella</taxon>
    </lineage>
</organism>
<accession>A0A4P6YV25</accession>